<keyword evidence="8" id="KW-1185">Reference proteome</keyword>
<dbReference type="GO" id="GO:0043190">
    <property type="term" value="C:ATP-binding cassette (ABC) transporter complex"/>
    <property type="evidence" value="ECO:0007669"/>
    <property type="project" value="TreeGrafter"/>
</dbReference>
<dbReference type="GO" id="GO:0016887">
    <property type="term" value="F:ATP hydrolysis activity"/>
    <property type="evidence" value="ECO:0007669"/>
    <property type="project" value="InterPro"/>
</dbReference>
<keyword evidence="3 5" id="KW-0067">ATP-binding</keyword>
<name>A0AA42K1Y2_9GAMM</name>
<keyword evidence="1" id="KW-0813">Transport</keyword>
<dbReference type="SUPFAM" id="SSF52540">
    <property type="entry name" value="P-loop containing nucleoside triphosphate hydrolases"/>
    <property type="match status" value="1"/>
</dbReference>
<reference evidence="6" key="3">
    <citation type="journal article" date="2024" name="Int. J. Antimicrob. Agents">
        <title>Identification of a novel Providencia species showing multi-drug-resistant in three patients with hospital-acquired infection.</title>
        <authorList>
            <person name="Yang W."/>
            <person name="Chen J."/>
            <person name="Yang F."/>
            <person name="Ji P."/>
            <person name="Shen S."/>
            <person name="Yin D."/>
            <person name="Hu F."/>
        </authorList>
    </citation>
    <scope>NUCLEOTIDE SEQUENCE</scope>
    <source>
        <strain evidence="6">CRE-138-0111</strain>
    </source>
</reference>
<keyword evidence="2" id="KW-0547">Nucleotide-binding</keyword>
<dbReference type="GO" id="GO:0042626">
    <property type="term" value="F:ATPase-coupled transmembrane transporter activity"/>
    <property type="evidence" value="ECO:0007669"/>
    <property type="project" value="TreeGrafter"/>
</dbReference>
<dbReference type="RefSeq" id="WP_071548147.1">
    <property type="nucleotide sequence ID" value="NZ_JARRYG010000008.1"/>
</dbReference>
<dbReference type="AlphaFoldDB" id="A0AA42K1Y2"/>
<sequence>MLQLDKLTYRWPSSSHDNIKSLSVSIYSGEWVALVGDNGAGKSTLLRLLAGLLQPTSGHIHLDNQKLSAITAPHRANQIGILFQEAEKQIFHSRVKDEIAFGLKRQKYAKAEIQTRTLHALKTCGLTDVADKHPLDLHAGQRRMVAVACLEAISPKLLLLDEPSRDFDACWMRRFEHWLTLQREKGVTVVTISHDLDFVARHFQRTLHLSNGELIADGPPLSILCHPKLQVESSLPAPTLISLSQQLQLEQLEQLEQPYITPSSWVTNFLNQSSLK</sequence>
<dbReference type="SMART" id="SM00382">
    <property type="entry name" value="AAA"/>
    <property type="match status" value="1"/>
</dbReference>
<reference evidence="5" key="1">
    <citation type="submission" date="2023-03" db="EMBL/GenBank/DDBJ databases">
        <title>a new species belonging to Providencia genus.</title>
        <authorList>
            <person name="Yang W."/>
            <person name="Hu F."/>
            <person name="Shen S."/>
            <person name="Ding L."/>
            <person name="Yin D."/>
        </authorList>
    </citation>
    <scope>NUCLEOTIDE SEQUENCE</scope>
    <source>
        <strain evidence="5">CRE-3FA-0001</strain>
    </source>
</reference>
<dbReference type="PROSITE" id="PS50893">
    <property type="entry name" value="ABC_TRANSPORTER_2"/>
    <property type="match status" value="1"/>
</dbReference>
<feature type="domain" description="ABC transporter" evidence="4">
    <location>
        <begin position="2"/>
        <end position="236"/>
    </location>
</feature>
<dbReference type="CDD" id="cd03225">
    <property type="entry name" value="ABC_cobalt_CbiO_domain1"/>
    <property type="match status" value="1"/>
</dbReference>
<evidence type="ECO:0000313" key="6">
    <source>
        <dbReference type="EMBL" id="MDO7855510.1"/>
    </source>
</evidence>
<comment type="caution">
    <text evidence="5">The sequence shown here is derived from an EMBL/GenBank/DDBJ whole genome shotgun (WGS) entry which is preliminary data.</text>
</comment>
<evidence type="ECO:0000313" key="7">
    <source>
        <dbReference type="Proteomes" id="UP001156701"/>
    </source>
</evidence>
<gene>
    <name evidence="5" type="ORF">P7V44_09850</name>
    <name evidence="6" type="ORF">Q5E86_03785</name>
</gene>
<evidence type="ECO:0000256" key="2">
    <source>
        <dbReference type="ARBA" id="ARBA00022741"/>
    </source>
</evidence>
<accession>A0AA42K1Y2</accession>
<evidence type="ECO:0000313" key="8">
    <source>
        <dbReference type="Proteomes" id="UP001176478"/>
    </source>
</evidence>
<dbReference type="EMBL" id="JAUQTG010000001">
    <property type="protein sequence ID" value="MDO7855510.1"/>
    <property type="molecule type" value="Genomic_DNA"/>
</dbReference>
<dbReference type="GO" id="GO:0005524">
    <property type="term" value="F:ATP binding"/>
    <property type="evidence" value="ECO:0007669"/>
    <property type="project" value="UniProtKB-KW"/>
</dbReference>
<dbReference type="InterPro" id="IPR003593">
    <property type="entry name" value="AAA+_ATPase"/>
</dbReference>
<reference evidence="6" key="2">
    <citation type="submission" date="2023-07" db="EMBL/GenBank/DDBJ databases">
        <authorList>
            <person name="Yang W."/>
            <person name="Chen J."/>
            <person name="Ji P."/>
            <person name="Hu F."/>
        </authorList>
    </citation>
    <scope>NUCLEOTIDE SEQUENCE</scope>
    <source>
        <strain evidence="6">CRE-138-0111</strain>
    </source>
</reference>
<dbReference type="InterPro" id="IPR027417">
    <property type="entry name" value="P-loop_NTPase"/>
</dbReference>
<evidence type="ECO:0000256" key="3">
    <source>
        <dbReference type="ARBA" id="ARBA00022840"/>
    </source>
</evidence>
<evidence type="ECO:0000256" key="1">
    <source>
        <dbReference type="ARBA" id="ARBA00022448"/>
    </source>
</evidence>
<dbReference type="InterPro" id="IPR003439">
    <property type="entry name" value="ABC_transporter-like_ATP-bd"/>
</dbReference>
<proteinExistence type="predicted"/>
<dbReference type="EMBL" id="JARRYG010000008">
    <property type="protein sequence ID" value="MDG4696542.1"/>
    <property type="molecule type" value="Genomic_DNA"/>
</dbReference>
<dbReference type="Pfam" id="PF00005">
    <property type="entry name" value="ABC_tran"/>
    <property type="match status" value="1"/>
</dbReference>
<evidence type="ECO:0000313" key="5">
    <source>
        <dbReference type="EMBL" id="MDG4696542.1"/>
    </source>
</evidence>
<evidence type="ECO:0000259" key="4">
    <source>
        <dbReference type="PROSITE" id="PS50893"/>
    </source>
</evidence>
<dbReference type="Proteomes" id="UP001156701">
    <property type="component" value="Unassembled WGS sequence"/>
</dbReference>
<dbReference type="PANTHER" id="PTHR43553">
    <property type="entry name" value="HEAVY METAL TRANSPORTER"/>
    <property type="match status" value="1"/>
</dbReference>
<dbReference type="InterPro" id="IPR015856">
    <property type="entry name" value="ABC_transpr_CbiO/EcfA_su"/>
</dbReference>
<dbReference type="Proteomes" id="UP001176478">
    <property type="component" value="Unassembled WGS sequence"/>
</dbReference>
<dbReference type="Gene3D" id="3.40.50.300">
    <property type="entry name" value="P-loop containing nucleotide triphosphate hydrolases"/>
    <property type="match status" value="1"/>
</dbReference>
<dbReference type="InterPro" id="IPR050095">
    <property type="entry name" value="ECF_ABC_transporter_ATP-bd"/>
</dbReference>
<organism evidence="5 7">
    <name type="scientific">Providencia huashanensis</name>
    <dbReference type="NCBI Taxonomy" id="3037798"/>
    <lineage>
        <taxon>Bacteria</taxon>
        <taxon>Pseudomonadati</taxon>
        <taxon>Pseudomonadota</taxon>
        <taxon>Gammaproteobacteria</taxon>
        <taxon>Enterobacterales</taxon>
        <taxon>Morganellaceae</taxon>
        <taxon>Providencia</taxon>
    </lineage>
</organism>
<protein>
    <submittedName>
        <fullName evidence="5">ATP-binding cassette domain-containing protein</fullName>
    </submittedName>
</protein>